<evidence type="ECO:0000256" key="1">
    <source>
        <dbReference type="ARBA" id="ARBA00006987"/>
    </source>
</evidence>
<evidence type="ECO:0000313" key="2">
    <source>
        <dbReference type="EMBL" id="QKM65242.1"/>
    </source>
</evidence>
<dbReference type="CDD" id="cd13578">
    <property type="entry name" value="PBP2_Bug27"/>
    <property type="match status" value="1"/>
</dbReference>
<dbReference type="Gene3D" id="3.40.190.150">
    <property type="entry name" value="Bordetella uptake gene, domain 1"/>
    <property type="match status" value="1"/>
</dbReference>
<keyword evidence="3" id="KW-1185">Reference proteome</keyword>
<reference evidence="2 3" key="1">
    <citation type="submission" date="2018-04" db="EMBL/GenBank/DDBJ databases">
        <title>Polynucleobacter sp. UH21B genome.</title>
        <authorList>
            <person name="Hahn M.W."/>
        </authorList>
    </citation>
    <scope>NUCLEOTIDE SEQUENCE [LARGE SCALE GENOMIC DNA]</scope>
    <source>
        <strain evidence="2 3">MWH-UH21B</strain>
    </source>
</reference>
<organism evidence="2 3">
    <name type="scientific">Polynucleobacter tropicus</name>
    <dbReference type="NCBI Taxonomy" id="1743174"/>
    <lineage>
        <taxon>Bacteria</taxon>
        <taxon>Pseudomonadati</taxon>
        <taxon>Pseudomonadota</taxon>
        <taxon>Betaproteobacteria</taxon>
        <taxon>Burkholderiales</taxon>
        <taxon>Burkholderiaceae</taxon>
        <taxon>Polynucleobacter</taxon>
    </lineage>
</organism>
<dbReference type="KEGG" id="ptrp:DCO17_08345"/>
<dbReference type="Gene3D" id="3.40.190.10">
    <property type="entry name" value="Periplasmic binding protein-like II"/>
    <property type="match status" value="1"/>
</dbReference>
<dbReference type="Proteomes" id="UP000503312">
    <property type="component" value="Chromosome"/>
</dbReference>
<evidence type="ECO:0000313" key="3">
    <source>
        <dbReference type="Proteomes" id="UP000503312"/>
    </source>
</evidence>
<dbReference type="SUPFAM" id="SSF53850">
    <property type="entry name" value="Periplasmic binding protein-like II"/>
    <property type="match status" value="1"/>
</dbReference>
<dbReference type="PIRSF" id="PIRSF017082">
    <property type="entry name" value="YflP"/>
    <property type="match status" value="1"/>
</dbReference>
<comment type="similarity">
    <text evidence="1">Belongs to the UPF0065 (bug) family.</text>
</comment>
<protein>
    <submittedName>
        <fullName evidence="2">LacI family transcriptional regulator</fullName>
    </submittedName>
</protein>
<proteinExistence type="inferred from homology"/>
<name>A0A6M9PZB6_9BURK</name>
<dbReference type="PANTHER" id="PTHR42928:SF5">
    <property type="entry name" value="BLR1237 PROTEIN"/>
    <property type="match status" value="1"/>
</dbReference>
<accession>A0A6M9PZB6</accession>
<dbReference type="PANTHER" id="PTHR42928">
    <property type="entry name" value="TRICARBOXYLATE-BINDING PROTEIN"/>
    <property type="match status" value="1"/>
</dbReference>
<dbReference type="InterPro" id="IPR005064">
    <property type="entry name" value="BUG"/>
</dbReference>
<sequence length="331" mass="35558">MYIPAFKVNNLIRKFLGFGLIGSLTLMATAVWAVYPDKPIKLIVGFPPGGPTDMTARIIAPKLGDLLKQSIIIENKAGAGGNVAAQVVANSSPDGYTFLFNSAAFAVNPALYGAAAGYIPEKNFVPVIFASTQANVISVNEAVPVKTLAELREYAAKNKLSYSSPGYGTTPHLTCENLFRVQWKLDISHIPYKGAGPASLAVVGGETPIACTAVAGVYQFSKQGKVRILAISSDKRSPNLPEVPTLVELGYPQIKDYTWSAMMAPIKTPNDILLKMNQAVNVVLQMPDVREQMDKAGLVVMGGNLQQANEYMTEEVNRWAQIVKAVGAKVE</sequence>
<dbReference type="Pfam" id="PF03401">
    <property type="entry name" value="TctC"/>
    <property type="match status" value="1"/>
</dbReference>
<dbReference type="InterPro" id="IPR042100">
    <property type="entry name" value="Bug_dom1"/>
</dbReference>
<dbReference type="AlphaFoldDB" id="A0A6M9PZB6"/>
<gene>
    <name evidence="2" type="ORF">DCO17_08345</name>
</gene>
<dbReference type="EMBL" id="CP028942">
    <property type="protein sequence ID" value="QKM65242.1"/>
    <property type="molecule type" value="Genomic_DNA"/>
</dbReference>